<dbReference type="AlphaFoldDB" id="A0A1J5TA93"/>
<reference evidence="1" key="1">
    <citation type="submission" date="2016-10" db="EMBL/GenBank/DDBJ databases">
        <title>Sequence of Gallionella enrichment culture.</title>
        <authorList>
            <person name="Poehlein A."/>
            <person name="Muehling M."/>
            <person name="Daniel R."/>
        </authorList>
    </citation>
    <scope>NUCLEOTIDE SEQUENCE</scope>
</reference>
<gene>
    <name evidence="1" type="ORF">GALL_20080</name>
</gene>
<organism evidence="1">
    <name type="scientific">mine drainage metagenome</name>
    <dbReference type="NCBI Taxonomy" id="410659"/>
    <lineage>
        <taxon>unclassified sequences</taxon>
        <taxon>metagenomes</taxon>
        <taxon>ecological metagenomes</taxon>
    </lineage>
</organism>
<protein>
    <submittedName>
        <fullName evidence="1">Uncharacterized protein</fullName>
    </submittedName>
</protein>
<comment type="caution">
    <text evidence="1">The sequence shown here is derived from an EMBL/GenBank/DDBJ whole genome shotgun (WGS) entry which is preliminary data.</text>
</comment>
<name>A0A1J5TA93_9ZZZZ</name>
<accession>A0A1J5TA93</accession>
<evidence type="ECO:0000313" key="1">
    <source>
        <dbReference type="EMBL" id="OIR17786.1"/>
    </source>
</evidence>
<sequence>MVQLAVQVVLMLAVRQVVVRRELLLVRVLEVLAVLLQGKSLLSQQMALDMHQMAQMITDISINTNEVKDITSMIAEIAMNITMMIN</sequence>
<proteinExistence type="predicted"/>
<dbReference type="EMBL" id="MLJW01000004">
    <property type="protein sequence ID" value="OIR17786.1"/>
    <property type="molecule type" value="Genomic_DNA"/>
</dbReference>